<dbReference type="Proteomes" id="UP000196435">
    <property type="component" value="Unassembled WGS sequence"/>
</dbReference>
<accession>A0A1N6MS95</accession>
<evidence type="ECO:0000313" key="1">
    <source>
        <dbReference type="EMBL" id="SIP71644.1"/>
    </source>
</evidence>
<gene>
    <name evidence="1" type="ORF">XIS1_1210054</name>
</gene>
<protein>
    <submittedName>
        <fullName evidence="1">Uncharacterized protein</fullName>
    </submittedName>
</protein>
<evidence type="ECO:0000313" key="2">
    <source>
        <dbReference type="Proteomes" id="UP000196435"/>
    </source>
</evidence>
<reference evidence="2" key="1">
    <citation type="submission" date="2016-12" db="EMBL/GenBank/DDBJ databases">
        <authorList>
            <person name="Gaudriault S."/>
        </authorList>
    </citation>
    <scope>NUCLEOTIDE SEQUENCE [LARGE SCALE GENOMIC DNA]</scope>
    <source>
        <strain evidence="2">HGB1681 (deposited as PTA-6826 in the American Type Culture Collection)</strain>
    </source>
</reference>
<proteinExistence type="predicted"/>
<dbReference type="EMBL" id="FTLG01000026">
    <property type="protein sequence ID" value="SIP71644.1"/>
    <property type="molecule type" value="Genomic_DNA"/>
</dbReference>
<name>A0A1N6MS95_9GAMM</name>
<organism evidence="1 2">
    <name type="scientific">Xenorhabdus innexi</name>
    <dbReference type="NCBI Taxonomy" id="290109"/>
    <lineage>
        <taxon>Bacteria</taxon>
        <taxon>Pseudomonadati</taxon>
        <taxon>Pseudomonadota</taxon>
        <taxon>Gammaproteobacteria</taxon>
        <taxon>Enterobacterales</taxon>
        <taxon>Morganellaceae</taxon>
        <taxon>Xenorhabdus</taxon>
    </lineage>
</organism>
<dbReference type="AlphaFoldDB" id="A0A1N6MS95"/>
<sequence length="28" mass="3404">MRDLLWLFNDKYLAGERLLVNKSERLPL</sequence>